<dbReference type="PANTHER" id="PTHR32347:SF23">
    <property type="entry name" value="BLL5650 PROTEIN"/>
    <property type="match status" value="1"/>
</dbReference>
<feature type="coiled-coil region" evidence="3">
    <location>
        <begin position="195"/>
        <end position="222"/>
    </location>
</feature>
<keyword evidence="4" id="KW-0812">Transmembrane</keyword>
<feature type="transmembrane region" description="Helical" evidence="4">
    <location>
        <begin position="15"/>
        <end position="34"/>
    </location>
</feature>
<sequence length="417" mass="46668">MDIVRKKTKKRDSKVLISGTLCAAAIVGMVLLFSSGNGSYLVDRNSLLIGTVERGDLNIIVRGTGVLAPKDIRWIATNVPGRVDRILKKAGAVVKKGELLFELSNPELEQQLVEAKWELQALESEMSAQRVSLESELLDQEIAVINEHLNYERSQLTLNAQKELLDKGFDAISKIDFEEVKMNVTQYQQRWKLEQQRLDKRKQNLTAQIDASNARLNMMRRSVARIEHQVASLKVTASMDSIVQAIPMELGQEVRAGSNLALLARSDLYIAELMVPEKQIKDVVVGQDVLLDTRVSKIQGKVQRIDPTVMNGSVQIDVELQGQLPKEVRPELTVDGIISIHTIPNTLFVKRPMFANSFSQASVYRIDSEGKLATVQPVKFGHMSTHYIQVEQGLDEGQNIIVSDASAWQQHQQIQIN</sequence>
<proteinExistence type="predicted"/>
<gene>
    <name evidence="5" type="ORF">QNM18_02475</name>
</gene>
<dbReference type="Proteomes" id="UP001231915">
    <property type="component" value="Unassembled WGS sequence"/>
</dbReference>
<keyword evidence="4" id="KW-1133">Transmembrane helix</keyword>
<dbReference type="Gene3D" id="1.10.287.470">
    <property type="entry name" value="Helix hairpin bin"/>
    <property type="match status" value="1"/>
</dbReference>
<dbReference type="Gene3D" id="2.40.30.170">
    <property type="match status" value="1"/>
</dbReference>
<keyword evidence="4" id="KW-0472">Membrane</keyword>
<name>A0ABT7EGA9_9GAMM</name>
<evidence type="ECO:0000256" key="4">
    <source>
        <dbReference type="SAM" id="Phobius"/>
    </source>
</evidence>
<keyword evidence="2 3" id="KW-0175">Coiled coil</keyword>
<evidence type="ECO:0000313" key="6">
    <source>
        <dbReference type="Proteomes" id="UP001231915"/>
    </source>
</evidence>
<comment type="subcellular location">
    <subcellularLocation>
        <location evidence="1">Cell envelope</location>
    </subcellularLocation>
</comment>
<reference evidence="5 6" key="1">
    <citation type="submission" date="2023-05" db="EMBL/GenBank/DDBJ databases">
        <title>Pseudoalteromonas ardens sp. nov., Pseudoalteromonas obscura sp. nov., and Pseudoalteromonas umbrosa sp. nov., isolated from the coral Montipora capitata.</title>
        <authorList>
            <person name="Thomas E.M."/>
            <person name="Smith E.M."/>
            <person name="Papke E."/>
            <person name="Shlafstein M.D."/>
            <person name="Oline D.K."/>
            <person name="Videau P."/>
            <person name="Saw J.H."/>
            <person name="Strangman W.K."/>
            <person name="Ushijima B."/>
        </authorList>
    </citation>
    <scope>NUCLEOTIDE SEQUENCE [LARGE SCALE GENOMIC DNA]</scope>
    <source>
        <strain evidence="5 6">P94</strain>
    </source>
</reference>
<dbReference type="Gene3D" id="2.40.420.20">
    <property type="match status" value="1"/>
</dbReference>
<evidence type="ECO:0000313" key="5">
    <source>
        <dbReference type="EMBL" id="MDK2593931.1"/>
    </source>
</evidence>
<dbReference type="PANTHER" id="PTHR32347">
    <property type="entry name" value="EFFLUX SYSTEM COMPONENT YKNX-RELATED"/>
    <property type="match status" value="1"/>
</dbReference>
<protein>
    <submittedName>
        <fullName evidence="5">HlyD family efflux transporter periplasmic adaptor subunit</fullName>
    </submittedName>
</protein>
<evidence type="ECO:0000256" key="3">
    <source>
        <dbReference type="SAM" id="Coils"/>
    </source>
</evidence>
<comment type="caution">
    <text evidence="5">The sequence shown here is derived from an EMBL/GenBank/DDBJ whole genome shotgun (WGS) entry which is preliminary data.</text>
</comment>
<dbReference type="Gene3D" id="2.40.50.100">
    <property type="match status" value="1"/>
</dbReference>
<keyword evidence="6" id="KW-1185">Reference proteome</keyword>
<dbReference type="SUPFAM" id="SSF111369">
    <property type="entry name" value="HlyD-like secretion proteins"/>
    <property type="match status" value="1"/>
</dbReference>
<dbReference type="EMBL" id="JASJUT010000001">
    <property type="protein sequence ID" value="MDK2593931.1"/>
    <property type="molecule type" value="Genomic_DNA"/>
</dbReference>
<evidence type="ECO:0000256" key="1">
    <source>
        <dbReference type="ARBA" id="ARBA00004196"/>
    </source>
</evidence>
<evidence type="ECO:0000256" key="2">
    <source>
        <dbReference type="ARBA" id="ARBA00023054"/>
    </source>
</evidence>
<organism evidence="5 6">
    <name type="scientific">Pseudoalteromonas obscura</name>
    <dbReference type="NCBI Taxonomy" id="3048491"/>
    <lineage>
        <taxon>Bacteria</taxon>
        <taxon>Pseudomonadati</taxon>
        <taxon>Pseudomonadota</taxon>
        <taxon>Gammaproteobacteria</taxon>
        <taxon>Alteromonadales</taxon>
        <taxon>Pseudoalteromonadaceae</taxon>
        <taxon>Pseudoalteromonas</taxon>
    </lineage>
</organism>
<accession>A0ABT7EGA9</accession>
<dbReference type="RefSeq" id="WP_284136208.1">
    <property type="nucleotide sequence ID" value="NZ_JASJUT010000001.1"/>
</dbReference>
<dbReference type="InterPro" id="IPR050465">
    <property type="entry name" value="UPF0194_transport"/>
</dbReference>